<dbReference type="AlphaFoldDB" id="A0A6J6QMC6"/>
<feature type="transmembrane region" description="Helical" evidence="7">
    <location>
        <begin position="12"/>
        <end position="36"/>
    </location>
</feature>
<evidence type="ECO:0000256" key="7">
    <source>
        <dbReference type="SAM" id="Phobius"/>
    </source>
</evidence>
<dbReference type="GO" id="GO:0005886">
    <property type="term" value="C:plasma membrane"/>
    <property type="evidence" value="ECO:0007669"/>
    <property type="project" value="UniProtKB-SubCell"/>
</dbReference>
<evidence type="ECO:0000259" key="8">
    <source>
        <dbReference type="PROSITE" id="PS50850"/>
    </source>
</evidence>
<evidence type="ECO:0000256" key="1">
    <source>
        <dbReference type="ARBA" id="ARBA00004651"/>
    </source>
</evidence>
<evidence type="ECO:0000256" key="2">
    <source>
        <dbReference type="ARBA" id="ARBA00022448"/>
    </source>
</evidence>
<dbReference type="InterPro" id="IPR004638">
    <property type="entry name" value="EmrB-like"/>
</dbReference>
<feature type="transmembrane region" description="Helical" evidence="7">
    <location>
        <begin position="80"/>
        <end position="99"/>
    </location>
</feature>
<dbReference type="Gene3D" id="1.20.1250.20">
    <property type="entry name" value="MFS general substrate transporter like domains"/>
    <property type="match status" value="1"/>
</dbReference>
<dbReference type="PROSITE" id="PS50850">
    <property type="entry name" value="MFS"/>
    <property type="match status" value="1"/>
</dbReference>
<dbReference type="InterPro" id="IPR036259">
    <property type="entry name" value="MFS_trans_sf"/>
</dbReference>
<organism evidence="9">
    <name type="scientific">freshwater metagenome</name>
    <dbReference type="NCBI Taxonomy" id="449393"/>
    <lineage>
        <taxon>unclassified sequences</taxon>
        <taxon>metagenomes</taxon>
        <taxon>ecological metagenomes</taxon>
    </lineage>
</organism>
<dbReference type="GO" id="GO:0022857">
    <property type="term" value="F:transmembrane transporter activity"/>
    <property type="evidence" value="ECO:0007669"/>
    <property type="project" value="InterPro"/>
</dbReference>
<dbReference type="EMBL" id="CAFBQC010000081">
    <property type="protein sequence ID" value="CAB5043561.1"/>
    <property type="molecule type" value="Genomic_DNA"/>
</dbReference>
<dbReference type="EMBL" id="CAFBRA010000008">
    <property type="protein sequence ID" value="CAB5071899.1"/>
    <property type="molecule type" value="Genomic_DNA"/>
</dbReference>
<dbReference type="PANTHER" id="PTHR42718:SF39">
    <property type="entry name" value="ACTINORHODIN TRANSPORTER-RELATED"/>
    <property type="match status" value="1"/>
</dbReference>
<keyword evidence="3" id="KW-1003">Cell membrane</keyword>
<keyword evidence="6 7" id="KW-0472">Membrane</keyword>
<feature type="transmembrane region" description="Helical" evidence="7">
    <location>
        <begin position="311"/>
        <end position="333"/>
    </location>
</feature>
<feature type="domain" description="Major facilitator superfamily (MFS) profile" evidence="8">
    <location>
        <begin position="14"/>
        <end position="466"/>
    </location>
</feature>
<feature type="transmembrane region" description="Helical" evidence="7">
    <location>
        <begin position="105"/>
        <end position="126"/>
    </location>
</feature>
<dbReference type="NCBIfam" id="TIGR00711">
    <property type="entry name" value="efflux_EmrB"/>
    <property type="match status" value="1"/>
</dbReference>
<dbReference type="CDD" id="cd17321">
    <property type="entry name" value="MFS_MMR_MDR_like"/>
    <property type="match status" value="1"/>
</dbReference>
<evidence type="ECO:0000313" key="12">
    <source>
        <dbReference type="EMBL" id="CAB5071899.1"/>
    </source>
</evidence>
<dbReference type="EMBL" id="CAEZYI010000005">
    <property type="protein sequence ID" value="CAB4712981.1"/>
    <property type="molecule type" value="Genomic_DNA"/>
</dbReference>
<dbReference type="SUPFAM" id="SSF103473">
    <property type="entry name" value="MFS general substrate transporter"/>
    <property type="match status" value="1"/>
</dbReference>
<dbReference type="InterPro" id="IPR011701">
    <property type="entry name" value="MFS"/>
</dbReference>
<evidence type="ECO:0000256" key="5">
    <source>
        <dbReference type="ARBA" id="ARBA00022989"/>
    </source>
</evidence>
<evidence type="ECO:0000313" key="10">
    <source>
        <dbReference type="EMBL" id="CAB4777757.1"/>
    </source>
</evidence>
<keyword evidence="5 7" id="KW-1133">Transmembrane helix</keyword>
<feature type="transmembrane region" description="Helical" evidence="7">
    <location>
        <begin position="204"/>
        <end position="224"/>
    </location>
</feature>
<feature type="transmembrane region" description="Helical" evidence="7">
    <location>
        <begin position="371"/>
        <end position="395"/>
    </location>
</feature>
<feature type="transmembrane region" description="Helical" evidence="7">
    <location>
        <begin position="173"/>
        <end position="192"/>
    </location>
</feature>
<feature type="transmembrane region" description="Helical" evidence="7">
    <location>
        <begin position="138"/>
        <end position="161"/>
    </location>
</feature>
<keyword evidence="4 7" id="KW-0812">Transmembrane</keyword>
<feature type="transmembrane region" description="Helical" evidence="7">
    <location>
        <begin position="230"/>
        <end position="250"/>
    </location>
</feature>
<evidence type="ECO:0000256" key="6">
    <source>
        <dbReference type="ARBA" id="ARBA00023136"/>
    </source>
</evidence>
<keyword evidence="2" id="KW-0813">Transport</keyword>
<feature type="transmembrane region" description="Helical" evidence="7">
    <location>
        <begin position="440"/>
        <end position="461"/>
    </location>
</feature>
<feature type="transmembrane region" description="Helical" evidence="7">
    <location>
        <begin position="48"/>
        <end position="68"/>
    </location>
</feature>
<comment type="subcellular location">
    <subcellularLocation>
        <location evidence="1">Cell membrane</location>
        <topology evidence="1">Multi-pass membrane protein</topology>
    </subcellularLocation>
</comment>
<evidence type="ECO:0000313" key="9">
    <source>
        <dbReference type="EMBL" id="CAB4712981.1"/>
    </source>
</evidence>
<feature type="transmembrane region" description="Helical" evidence="7">
    <location>
        <begin position="340"/>
        <end position="359"/>
    </location>
</feature>
<gene>
    <name evidence="9" type="ORF">UFOPK2662_00215</name>
    <name evidence="10" type="ORF">UFOPK2942_00508</name>
    <name evidence="11" type="ORF">UFOPK4242_01185</name>
    <name evidence="12" type="ORF">UFOPK4382_00226</name>
</gene>
<protein>
    <submittedName>
        <fullName evidence="9">Unannotated protein</fullName>
    </submittedName>
</protein>
<evidence type="ECO:0000313" key="11">
    <source>
        <dbReference type="EMBL" id="CAB5043561.1"/>
    </source>
</evidence>
<feature type="transmembrane region" description="Helical" evidence="7">
    <location>
        <begin position="407"/>
        <end position="428"/>
    </location>
</feature>
<name>A0A6J6QMC6_9ZZZZ</name>
<dbReference type="Pfam" id="PF07690">
    <property type="entry name" value="MFS_1"/>
    <property type="match status" value="1"/>
</dbReference>
<feature type="transmembrane region" description="Helical" evidence="7">
    <location>
        <begin position="276"/>
        <end position="299"/>
    </location>
</feature>
<sequence>MTSETAVNKHRWLILGIVLAAEIMDLLDSTIVNVAGPSLKDELGATPSALQWVIGGYTLTLGAGLVLGGRLADRYSRRNVFLLGLVSFTITSLLCAIAPNIESLIAFRLIQGFAGAMVLPHVIGFIRDVFPPEELGKAFAVFGPVFGLGGILGPIIGGFIIDGDIASTGWRAVFLVNIPIGVINIALAWKYLPKHATDHSIKIDLLGSLLIMSSSALLLLPLIQGQEAGWPLWTFLSLGASLFGFGIFALQQRWVISRKNTPLVNPDIFKSKTYNLGLAGIFTFFAGFTGVYLIITLFLQIGEGYSARGAGIANIAIALGTAIGGALSGAVLADKFGTRVLQMGACAQIIGALLLFFALPDMQSFNFWHIAPGMLVSGFGTGLVVAALFDAILLAIKDELVGSASGVLSAIQSIASSVGVAIFGTIFFNKVTTGHIDQGFRNALLLQVGLVSVFLVITFFLPKKSMDNTEYAH</sequence>
<evidence type="ECO:0000256" key="3">
    <source>
        <dbReference type="ARBA" id="ARBA00022475"/>
    </source>
</evidence>
<evidence type="ECO:0000256" key="4">
    <source>
        <dbReference type="ARBA" id="ARBA00022692"/>
    </source>
</evidence>
<proteinExistence type="predicted"/>
<reference evidence="9" key="1">
    <citation type="submission" date="2020-05" db="EMBL/GenBank/DDBJ databases">
        <authorList>
            <person name="Chiriac C."/>
            <person name="Salcher M."/>
            <person name="Ghai R."/>
            <person name="Kavagutti S V."/>
        </authorList>
    </citation>
    <scope>NUCLEOTIDE SEQUENCE</scope>
</reference>
<dbReference type="InterPro" id="IPR020846">
    <property type="entry name" value="MFS_dom"/>
</dbReference>
<dbReference type="EMBL" id="CAFAAA010000010">
    <property type="protein sequence ID" value="CAB4777757.1"/>
    <property type="molecule type" value="Genomic_DNA"/>
</dbReference>
<dbReference type="PANTHER" id="PTHR42718">
    <property type="entry name" value="MAJOR FACILITATOR SUPERFAMILY MULTIDRUG TRANSPORTER MFSC"/>
    <property type="match status" value="1"/>
</dbReference>
<dbReference type="Gene3D" id="1.20.1720.10">
    <property type="entry name" value="Multidrug resistance protein D"/>
    <property type="match status" value="1"/>
</dbReference>
<accession>A0A6J6QMC6</accession>